<name>F4R946_MELLP</name>
<dbReference type="RefSeq" id="XP_007405523.1">
    <property type="nucleotide sequence ID" value="XM_007405461.1"/>
</dbReference>
<dbReference type="HOGENOM" id="CLU_366040_0_0_1"/>
<evidence type="ECO:0000256" key="1">
    <source>
        <dbReference type="SAM" id="MobiDB-lite"/>
    </source>
</evidence>
<evidence type="ECO:0000259" key="2">
    <source>
        <dbReference type="Pfam" id="PF18802"/>
    </source>
</evidence>
<sequence>MPRLPRDQKFFPSIKPKRHRDTEPDRHHIPHDRAVNLLQNLGIGPARPVEPPAELDRHDEHEDDWNNQPDVNYDPQDDPPVPTLDGAAERLAEAARAQHYAQKRLNFEKQWVALAAPVTAVYLERQHATQNWTTSMSYLANQPECRCNNQTTRLIDLIDMYGRLSSYQFTFCKCCPDVIRLLYAGYFASSPSQPHTAFSIPLIQFHNRLWQTSALSTSSFIDALGGFLDDRSASPLYGQLRNGTICKRELRKPITHSIDLYRRILYHQELLYIEGLELSLLEVYADKCSRCFGPREGEITKVADLCKNTAALASDIKNNSPISSLAFSTTLGVTLMHTSRSGKWLLSKLNNANQVKKEASEGLLNLYTQRNPYDPDRQFYSADFLREQWILERNAQASKKHAEEQQKLELGRLLCLEQEIQKLWNSPVPTAEYEISRAQRLNELQEKITTQRRKVGAADVLALLTRPEHDGLLMVWYCMRDVRSRLIAIFKEKLPLNQSQAHGRDSNLGVSGRTAVLASIRKHAAALGKAVDRYQERLNTFRQKFPNRLAYPPDIEYATLFQIAPDDPFWSEGLFTNHNEPWAIDPSTQYGMRQLSYLERSEEELRRIGWEVRREMRWIINTRTRISHLLQCLLHECINVKKTHEKLMT</sequence>
<dbReference type="Proteomes" id="UP000001072">
    <property type="component" value="Unassembled WGS sequence"/>
</dbReference>
<proteinExistence type="predicted"/>
<dbReference type="KEGG" id="mlr:MELLADRAFT_59877"/>
<feature type="compositionally biased region" description="Basic and acidic residues" evidence="1">
    <location>
        <begin position="20"/>
        <end position="34"/>
    </location>
</feature>
<dbReference type="EMBL" id="GL883093">
    <property type="protein sequence ID" value="EGG10921.1"/>
    <property type="molecule type" value="Genomic_DNA"/>
</dbReference>
<gene>
    <name evidence="3" type="ORF">MELLADRAFT_59877</name>
</gene>
<dbReference type="InParanoid" id="F4R946"/>
<dbReference type="PANTHER" id="PTHR33096">
    <property type="entry name" value="CXC2 DOMAIN-CONTAINING PROTEIN"/>
    <property type="match status" value="1"/>
</dbReference>
<dbReference type="PANTHER" id="PTHR33096:SF1">
    <property type="entry name" value="CXC1-LIKE CYSTEINE CLUSTER ASSOCIATED WITH KDZ TRANSPOSASES DOMAIN-CONTAINING PROTEIN"/>
    <property type="match status" value="1"/>
</dbReference>
<reference evidence="4" key="1">
    <citation type="journal article" date="2011" name="Proc. Natl. Acad. Sci. U.S.A.">
        <title>Obligate biotrophy features unraveled by the genomic analysis of rust fungi.</title>
        <authorList>
            <person name="Duplessis S."/>
            <person name="Cuomo C.A."/>
            <person name="Lin Y.-C."/>
            <person name="Aerts A."/>
            <person name="Tisserant E."/>
            <person name="Veneault-Fourrey C."/>
            <person name="Joly D.L."/>
            <person name="Hacquard S."/>
            <person name="Amselem J."/>
            <person name="Cantarel B.L."/>
            <person name="Chiu R."/>
            <person name="Coutinho P.M."/>
            <person name="Feau N."/>
            <person name="Field M."/>
            <person name="Frey P."/>
            <person name="Gelhaye E."/>
            <person name="Goldberg J."/>
            <person name="Grabherr M.G."/>
            <person name="Kodira C.D."/>
            <person name="Kohler A."/>
            <person name="Kuees U."/>
            <person name="Lindquist E.A."/>
            <person name="Lucas S.M."/>
            <person name="Mago R."/>
            <person name="Mauceli E."/>
            <person name="Morin E."/>
            <person name="Murat C."/>
            <person name="Pangilinan J.L."/>
            <person name="Park R."/>
            <person name="Pearson M."/>
            <person name="Quesneville H."/>
            <person name="Rouhier N."/>
            <person name="Sakthikumar S."/>
            <person name="Salamov A.A."/>
            <person name="Schmutz J."/>
            <person name="Selles B."/>
            <person name="Shapiro H."/>
            <person name="Tanguay P."/>
            <person name="Tuskan G.A."/>
            <person name="Henrissat B."/>
            <person name="Van de Peer Y."/>
            <person name="Rouze P."/>
            <person name="Ellis J.G."/>
            <person name="Dodds P.N."/>
            <person name="Schein J.E."/>
            <person name="Zhong S."/>
            <person name="Hamelin R.C."/>
            <person name="Grigoriev I.V."/>
            <person name="Szabo L.J."/>
            <person name="Martin F."/>
        </authorList>
    </citation>
    <scope>NUCLEOTIDE SEQUENCE [LARGE SCALE GENOMIC DNA]</scope>
    <source>
        <strain evidence="4">98AG31 / pathotype 3-4-7</strain>
    </source>
</reference>
<dbReference type="Pfam" id="PF18802">
    <property type="entry name" value="CxC1"/>
    <property type="match status" value="1"/>
</dbReference>
<keyword evidence="4" id="KW-1185">Reference proteome</keyword>
<protein>
    <recommendedName>
        <fullName evidence="2">CxC1-like cysteine cluster associated with KDZ transposases domain-containing protein</fullName>
    </recommendedName>
</protein>
<dbReference type="VEuPathDB" id="FungiDB:MELLADRAFT_59877"/>
<feature type="domain" description="CxC1-like cysteine cluster associated with KDZ transposases" evidence="2">
    <location>
        <begin position="131"/>
        <end position="232"/>
    </location>
</feature>
<evidence type="ECO:0000313" key="3">
    <source>
        <dbReference type="EMBL" id="EGG10921.1"/>
    </source>
</evidence>
<dbReference type="GeneID" id="18929440"/>
<dbReference type="OrthoDB" id="10369746at2759"/>
<dbReference type="InterPro" id="IPR041320">
    <property type="entry name" value="CxC1"/>
</dbReference>
<organism evidence="4">
    <name type="scientific">Melampsora larici-populina (strain 98AG31 / pathotype 3-4-7)</name>
    <name type="common">Poplar leaf rust fungus</name>
    <dbReference type="NCBI Taxonomy" id="747676"/>
    <lineage>
        <taxon>Eukaryota</taxon>
        <taxon>Fungi</taxon>
        <taxon>Dikarya</taxon>
        <taxon>Basidiomycota</taxon>
        <taxon>Pucciniomycotina</taxon>
        <taxon>Pucciniomycetes</taxon>
        <taxon>Pucciniales</taxon>
        <taxon>Melampsoraceae</taxon>
        <taxon>Melampsora</taxon>
    </lineage>
</organism>
<dbReference type="AlphaFoldDB" id="F4R946"/>
<accession>F4R946</accession>
<evidence type="ECO:0000313" key="4">
    <source>
        <dbReference type="Proteomes" id="UP000001072"/>
    </source>
</evidence>
<feature type="region of interest" description="Disordered" evidence="1">
    <location>
        <begin position="1"/>
        <end position="78"/>
    </location>
</feature>